<keyword evidence="1" id="KW-0472">Membrane</keyword>
<feature type="transmembrane region" description="Helical" evidence="1">
    <location>
        <begin position="221"/>
        <end position="244"/>
    </location>
</feature>
<keyword evidence="1" id="KW-1133">Transmembrane helix</keyword>
<name>A0A9D1CW34_9FIRM</name>
<dbReference type="AlphaFoldDB" id="A0A9D1CW34"/>
<reference evidence="2" key="1">
    <citation type="submission" date="2020-10" db="EMBL/GenBank/DDBJ databases">
        <authorList>
            <person name="Gilroy R."/>
        </authorList>
    </citation>
    <scope>NUCLEOTIDE SEQUENCE</scope>
    <source>
        <strain evidence="2">ChiSjej6B24-2974</strain>
    </source>
</reference>
<sequence>MLAHDRRHAFGPWVFAAAAAYFLLHLYNILYMLAEPENPAILVWRFSGSMGLVPDAMPLVAALPVAAIFALDWNSGFAVPAVLRSGTRRYLRSKIIAACVGGGLAPLLGRLAFLVLLHILYRGDIAMAAEMFGSEGAMGVAFTGMAGYIGYFAAALAVQFIAGAFWALAALAFSAFVPNILWTVCLPLILHRLLLEVDSWAGLPDWLNLSLLQDMETTLDFAPSLLVAVGVFGVLSVAAAVLFYRRGKRRLTYA</sequence>
<evidence type="ECO:0000256" key="1">
    <source>
        <dbReference type="SAM" id="Phobius"/>
    </source>
</evidence>
<comment type="caution">
    <text evidence="2">The sequence shown here is derived from an EMBL/GenBank/DDBJ whole genome shotgun (WGS) entry which is preliminary data.</text>
</comment>
<dbReference type="Proteomes" id="UP000824260">
    <property type="component" value="Unassembled WGS sequence"/>
</dbReference>
<feature type="transmembrane region" description="Helical" evidence="1">
    <location>
        <begin position="140"/>
        <end position="158"/>
    </location>
</feature>
<feature type="transmembrane region" description="Helical" evidence="1">
    <location>
        <begin position="59"/>
        <end position="83"/>
    </location>
</feature>
<evidence type="ECO:0000313" key="2">
    <source>
        <dbReference type="EMBL" id="HIQ82208.1"/>
    </source>
</evidence>
<gene>
    <name evidence="2" type="ORF">IAA52_03815</name>
</gene>
<reference evidence="2" key="2">
    <citation type="journal article" date="2021" name="PeerJ">
        <title>Extensive microbial diversity within the chicken gut microbiome revealed by metagenomics and culture.</title>
        <authorList>
            <person name="Gilroy R."/>
            <person name="Ravi A."/>
            <person name="Getino M."/>
            <person name="Pursley I."/>
            <person name="Horton D.L."/>
            <person name="Alikhan N.F."/>
            <person name="Baker D."/>
            <person name="Gharbi K."/>
            <person name="Hall N."/>
            <person name="Watson M."/>
            <person name="Adriaenssens E.M."/>
            <person name="Foster-Nyarko E."/>
            <person name="Jarju S."/>
            <person name="Secka A."/>
            <person name="Antonio M."/>
            <person name="Oren A."/>
            <person name="Chaudhuri R.R."/>
            <person name="La Ragione R."/>
            <person name="Hildebrand F."/>
            <person name="Pallen M.J."/>
        </authorList>
    </citation>
    <scope>NUCLEOTIDE SEQUENCE</scope>
    <source>
        <strain evidence="2">ChiSjej6B24-2974</strain>
    </source>
</reference>
<keyword evidence="1" id="KW-0812">Transmembrane</keyword>
<feature type="transmembrane region" description="Helical" evidence="1">
    <location>
        <begin position="12"/>
        <end position="34"/>
    </location>
</feature>
<feature type="transmembrane region" description="Helical" evidence="1">
    <location>
        <begin position="165"/>
        <end position="190"/>
    </location>
</feature>
<proteinExistence type="predicted"/>
<evidence type="ECO:0000313" key="3">
    <source>
        <dbReference type="Proteomes" id="UP000824260"/>
    </source>
</evidence>
<protein>
    <submittedName>
        <fullName evidence="2">Uncharacterized protein</fullName>
    </submittedName>
</protein>
<dbReference type="EMBL" id="DVFZ01000037">
    <property type="protein sequence ID" value="HIQ82208.1"/>
    <property type="molecule type" value="Genomic_DNA"/>
</dbReference>
<organism evidence="2 3">
    <name type="scientific">Candidatus Pullichristensenella stercorigallinarum</name>
    <dbReference type="NCBI Taxonomy" id="2840909"/>
    <lineage>
        <taxon>Bacteria</taxon>
        <taxon>Bacillati</taxon>
        <taxon>Bacillota</taxon>
        <taxon>Clostridia</taxon>
        <taxon>Candidatus Pullichristensenella</taxon>
    </lineage>
</organism>
<feature type="transmembrane region" description="Helical" evidence="1">
    <location>
        <begin position="95"/>
        <end position="120"/>
    </location>
</feature>
<accession>A0A9D1CW34</accession>